<evidence type="ECO:0000259" key="4">
    <source>
        <dbReference type="PROSITE" id="PS51898"/>
    </source>
</evidence>
<dbReference type="OrthoDB" id="330648at2157"/>
<dbReference type="RefSeq" id="WP_142987356.1">
    <property type="nucleotide sequence ID" value="NZ_FXTD01000010.1"/>
</dbReference>
<dbReference type="PANTHER" id="PTHR30349:SF77">
    <property type="entry name" value="TYROSINE RECOMBINASE XERC"/>
    <property type="match status" value="1"/>
</dbReference>
<comment type="subcellular location">
    <subcellularLocation>
        <location evidence="1">Cytoplasm</location>
    </subcellularLocation>
</comment>
<dbReference type="AlphaFoldDB" id="A0A521ECE7"/>
<dbReference type="InterPro" id="IPR002104">
    <property type="entry name" value="Integrase_catalytic"/>
</dbReference>
<accession>A0A521ECE7</accession>
<organism evidence="5 6">
    <name type="scientific">Halorubrum cibi</name>
    <dbReference type="NCBI Taxonomy" id="413815"/>
    <lineage>
        <taxon>Archaea</taxon>
        <taxon>Methanobacteriati</taxon>
        <taxon>Methanobacteriota</taxon>
        <taxon>Stenosarchaea group</taxon>
        <taxon>Halobacteria</taxon>
        <taxon>Halobacteriales</taxon>
        <taxon>Haloferacaceae</taxon>
        <taxon>Halorubrum</taxon>
    </lineage>
</organism>
<evidence type="ECO:0000256" key="3">
    <source>
        <dbReference type="ARBA" id="ARBA00023172"/>
    </source>
</evidence>
<dbReference type="InterPro" id="IPR050090">
    <property type="entry name" value="Tyrosine_recombinase_XerCD"/>
</dbReference>
<dbReference type="PANTHER" id="PTHR30349">
    <property type="entry name" value="PHAGE INTEGRASE-RELATED"/>
    <property type="match status" value="1"/>
</dbReference>
<reference evidence="5 6" key="1">
    <citation type="submission" date="2017-05" db="EMBL/GenBank/DDBJ databases">
        <authorList>
            <person name="Varghese N."/>
            <person name="Submissions S."/>
        </authorList>
    </citation>
    <scope>NUCLEOTIDE SEQUENCE [LARGE SCALE GENOMIC DNA]</scope>
    <source>
        <strain evidence="5 6">DSM 19504</strain>
    </source>
</reference>
<protein>
    <submittedName>
        <fullName evidence="5">Site-specific recombinase XerD</fullName>
    </submittedName>
</protein>
<dbReference type="PROSITE" id="PS51898">
    <property type="entry name" value="TYR_RECOMBINASE"/>
    <property type="match status" value="1"/>
</dbReference>
<dbReference type="GO" id="GO:0015074">
    <property type="term" value="P:DNA integration"/>
    <property type="evidence" value="ECO:0007669"/>
    <property type="project" value="UniProtKB-KW"/>
</dbReference>
<dbReference type="GO" id="GO:0003677">
    <property type="term" value="F:DNA binding"/>
    <property type="evidence" value="ECO:0007669"/>
    <property type="project" value="InterPro"/>
</dbReference>
<dbReference type="GO" id="GO:0005737">
    <property type="term" value="C:cytoplasm"/>
    <property type="evidence" value="ECO:0007669"/>
    <property type="project" value="UniProtKB-SubCell"/>
</dbReference>
<name>A0A521ECE7_9EURY</name>
<dbReference type="EMBL" id="FXTD01000010">
    <property type="protein sequence ID" value="SMO81598.1"/>
    <property type="molecule type" value="Genomic_DNA"/>
</dbReference>
<proteinExistence type="predicted"/>
<evidence type="ECO:0000256" key="2">
    <source>
        <dbReference type="ARBA" id="ARBA00022908"/>
    </source>
</evidence>
<sequence>MSDNIKGIPLIPNGTESTLNQRQVEDYKHHRGKFLTWCLTQGKSPETSTGYSESTMNVRHYRVNTFYQSIWEDRGYTTSVTHDDADTYLREIALTDYADTTKAHIHKSLKTLFRWREHAFDMEPWEPELTFSSGSGTSTSRDYLTKDERTRLRDASLEYGSIPNYNSCTPTERDRYKGFLARRFNVPKEDIGLEHWERANGWKIASLVFVSLDTGLRPIEVNRAKTHWADTSACTLRIPQAESSKSNEAWDPVISERTATILERWLDQRSSIPMYDDSETLWMTTKGNPYNSRSLSYLIDQLCETAGIATENRQVTWYSIRRGLATGLIDEADLSTARDQLRHKNIETTAVYDQSPPERRRDALDKIG</sequence>
<evidence type="ECO:0000313" key="6">
    <source>
        <dbReference type="Proteomes" id="UP000319712"/>
    </source>
</evidence>
<gene>
    <name evidence="5" type="ORF">SAMN06264867_11036</name>
</gene>
<dbReference type="InterPro" id="IPR011010">
    <property type="entry name" value="DNA_brk_join_enz"/>
</dbReference>
<dbReference type="GO" id="GO:0006310">
    <property type="term" value="P:DNA recombination"/>
    <property type="evidence" value="ECO:0007669"/>
    <property type="project" value="UniProtKB-KW"/>
</dbReference>
<keyword evidence="6" id="KW-1185">Reference proteome</keyword>
<dbReference type="CDD" id="cd00397">
    <property type="entry name" value="DNA_BRE_C"/>
    <property type="match status" value="1"/>
</dbReference>
<dbReference type="InterPro" id="IPR013762">
    <property type="entry name" value="Integrase-like_cat_sf"/>
</dbReference>
<evidence type="ECO:0000313" key="5">
    <source>
        <dbReference type="EMBL" id="SMO81598.1"/>
    </source>
</evidence>
<dbReference type="Proteomes" id="UP000319712">
    <property type="component" value="Unassembled WGS sequence"/>
</dbReference>
<dbReference type="Gene3D" id="1.10.443.10">
    <property type="entry name" value="Intergrase catalytic core"/>
    <property type="match status" value="1"/>
</dbReference>
<feature type="domain" description="Tyr recombinase" evidence="4">
    <location>
        <begin position="139"/>
        <end position="365"/>
    </location>
</feature>
<dbReference type="SUPFAM" id="SSF56349">
    <property type="entry name" value="DNA breaking-rejoining enzymes"/>
    <property type="match status" value="1"/>
</dbReference>
<keyword evidence="3" id="KW-0233">DNA recombination</keyword>
<keyword evidence="2" id="KW-0229">DNA integration</keyword>
<evidence type="ECO:0000256" key="1">
    <source>
        <dbReference type="ARBA" id="ARBA00004496"/>
    </source>
</evidence>
<dbReference type="Pfam" id="PF00589">
    <property type="entry name" value="Phage_integrase"/>
    <property type="match status" value="1"/>
</dbReference>